<sequence length="510" mass="54064">MKITEAADGPQGDGRRRPMTSADGGEDIRRDLAALVTAWEAMRDGADAAHFEAMRRHCAGVAAAAEASGHRRLAELAGVAEIMLTPLARAEEPADPLLLRTLDDYVEALRRLDPGAPPESPAMPCRRARLITGDDTAVARLRPLLRDLAWGLEVLPDATGAADPGPAELIVLDLDGSAEPDRLLSGLTTALGPASAGPQPPVVALAARGSAALRLTAARAGAAGFWLKGMSRDLLAAELDRLALAAAESARPLRVLLRDDSRTQTAYYRNVLQRAGLTVEAADSADAVFEALLQRPPDLLLLDLHMPDCDGAELTRAVRQLPGLGHLPVVFLSMETDVRRQLDALAAGGDDFLVKPVSGGQLLRTVTLRATRGRTLRQQSGRDGATGALVGEALRARIRHEQWRAERDRRPLQLALLRRCEAAAGPAGTELTALALRLNERLRRTDVLGRHSSDALVVLLPGAGEQEARALLSPLLQAEADHAGWRLGLAGQTPALDAEGLLLAAEAALA</sequence>
<feature type="modified residue" description="4-aspartylphosphate" evidence="2">
    <location>
        <position position="303"/>
    </location>
</feature>
<evidence type="ECO:0000313" key="5">
    <source>
        <dbReference type="EMBL" id="PWG64347.1"/>
    </source>
</evidence>
<protein>
    <recommendedName>
        <fullName evidence="4">Response regulatory domain-containing protein</fullName>
    </recommendedName>
</protein>
<feature type="domain" description="Response regulatory" evidence="4">
    <location>
        <begin position="127"/>
        <end position="243"/>
    </location>
</feature>
<feature type="domain" description="Response regulatory" evidence="4">
    <location>
        <begin position="254"/>
        <end position="370"/>
    </location>
</feature>
<accession>A0A2U2N5K0</accession>
<dbReference type="EMBL" id="QFFI01000006">
    <property type="protein sequence ID" value="PWG64347.1"/>
    <property type="molecule type" value="Genomic_DNA"/>
</dbReference>
<keyword evidence="1 2" id="KW-0597">Phosphoprotein</keyword>
<dbReference type="Pfam" id="PF00072">
    <property type="entry name" value="Response_reg"/>
    <property type="match status" value="1"/>
</dbReference>
<evidence type="ECO:0000256" key="3">
    <source>
        <dbReference type="SAM" id="MobiDB-lite"/>
    </source>
</evidence>
<evidence type="ECO:0000256" key="1">
    <source>
        <dbReference type="ARBA" id="ARBA00022553"/>
    </source>
</evidence>
<dbReference type="Gene3D" id="3.30.70.270">
    <property type="match status" value="1"/>
</dbReference>
<dbReference type="SUPFAM" id="SSF52172">
    <property type="entry name" value="CheY-like"/>
    <property type="match status" value="2"/>
</dbReference>
<evidence type="ECO:0000313" key="6">
    <source>
        <dbReference type="Proteomes" id="UP000245474"/>
    </source>
</evidence>
<keyword evidence="6" id="KW-1185">Reference proteome</keyword>
<dbReference type="SUPFAM" id="SSF55073">
    <property type="entry name" value="Nucleotide cyclase"/>
    <property type="match status" value="1"/>
</dbReference>
<feature type="modified residue" description="4-aspartylphosphate" evidence="2">
    <location>
        <position position="173"/>
    </location>
</feature>
<gene>
    <name evidence="5" type="ORF">DEM34_05555</name>
</gene>
<dbReference type="InterPro" id="IPR001789">
    <property type="entry name" value="Sig_transdc_resp-reg_receiver"/>
</dbReference>
<dbReference type="PANTHER" id="PTHR44591">
    <property type="entry name" value="STRESS RESPONSE REGULATOR PROTEIN 1"/>
    <property type="match status" value="1"/>
</dbReference>
<dbReference type="PROSITE" id="PS50110">
    <property type="entry name" value="RESPONSE_REGULATORY"/>
    <property type="match status" value="2"/>
</dbReference>
<name>A0A2U2N5K0_9GAMM</name>
<dbReference type="InterPro" id="IPR011006">
    <property type="entry name" value="CheY-like_superfamily"/>
</dbReference>
<reference evidence="5 6" key="1">
    <citation type="submission" date="2018-05" db="EMBL/GenBank/DDBJ databases">
        <title>Spiribacter halobius sp. nov., a moderately halophilic bacterium isolated from marine solar saltern.</title>
        <authorList>
            <person name="Zheng W.-S."/>
            <person name="Lu D.-C."/>
            <person name="Du Z.-J."/>
        </authorList>
    </citation>
    <scope>NUCLEOTIDE SEQUENCE [LARGE SCALE GENOMIC DNA]</scope>
    <source>
        <strain evidence="5 6">E85</strain>
    </source>
</reference>
<dbReference type="InterPro" id="IPR029787">
    <property type="entry name" value="Nucleotide_cyclase"/>
</dbReference>
<comment type="caution">
    <text evidence="5">The sequence shown here is derived from an EMBL/GenBank/DDBJ whole genome shotgun (WGS) entry which is preliminary data.</text>
</comment>
<dbReference type="SMART" id="SM00448">
    <property type="entry name" value="REC"/>
    <property type="match status" value="1"/>
</dbReference>
<evidence type="ECO:0000256" key="2">
    <source>
        <dbReference type="PROSITE-ProRule" id="PRU00169"/>
    </source>
</evidence>
<dbReference type="InterPro" id="IPR050595">
    <property type="entry name" value="Bact_response_regulator"/>
</dbReference>
<feature type="region of interest" description="Disordered" evidence="3">
    <location>
        <begin position="1"/>
        <end position="27"/>
    </location>
</feature>
<organism evidence="5 6">
    <name type="scientific">Sediminicurvatus halobius</name>
    <dbReference type="NCBI Taxonomy" id="2182432"/>
    <lineage>
        <taxon>Bacteria</taxon>
        <taxon>Pseudomonadati</taxon>
        <taxon>Pseudomonadota</taxon>
        <taxon>Gammaproteobacteria</taxon>
        <taxon>Chromatiales</taxon>
        <taxon>Ectothiorhodospiraceae</taxon>
        <taxon>Sediminicurvatus</taxon>
    </lineage>
</organism>
<dbReference type="AlphaFoldDB" id="A0A2U2N5K0"/>
<dbReference type="Gene3D" id="3.40.50.2300">
    <property type="match status" value="1"/>
</dbReference>
<dbReference type="PANTHER" id="PTHR44591:SF21">
    <property type="entry name" value="TWO-COMPONENT RESPONSE REGULATOR"/>
    <property type="match status" value="1"/>
</dbReference>
<proteinExistence type="predicted"/>
<dbReference type="Proteomes" id="UP000245474">
    <property type="component" value="Unassembled WGS sequence"/>
</dbReference>
<dbReference type="GO" id="GO:0000160">
    <property type="term" value="P:phosphorelay signal transduction system"/>
    <property type="evidence" value="ECO:0007669"/>
    <property type="project" value="InterPro"/>
</dbReference>
<dbReference type="InterPro" id="IPR043128">
    <property type="entry name" value="Rev_trsase/Diguanyl_cyclase"/>
</dbReference>
<evidence type="ECO:0000259" key="4">
    <source>
        <dbReference type="PROSITE" id="PS50110"/>
    </source>
</evidence>